<feature type="region of interest" description="Disordered" evidence="1">
    <location>
        <begin position="168"/>
        <end position="187"/>
    </location>
</feature>
<accession>A0A919H532</accession>
<evidence type="ECO:0000256" key="1">
    <source>
        <dbReference type="SAM" id="MobiDB-lite"/>
    </source>
</evidence>
<feature type="compositionally biased region" description="Low complexity" evidence="1">
    <location>
        <begin position="9"/>
        <end position="34"/>
    </location>
</feature>
<name>A0A919H532_9ACTN</name>
<keyword evidence="4" id="KW-1185">Reference proteome</keyword>
<organism evidence="3 4">
    <name type="scientific">Streptomyces xanthophaeus</name>
    <dbReference type="NCBI Taxonomy" id="67385"/>
    <lineage>
        <taxon>Bacteria</taxon>
        <taxon>Bacillati</taxon>
        <taxon>Actinomycetota</taxon>
        <taxon>Actinomycetes</taxon>
        <taxon>Kitasatosporales</taxon>
        <taxon>Streptomycetaceae</taxon>
        <taxon>Streptomyces</taxon>
    </lineage>
</organism>
<comment type="caution">
    <text evidence="3">The sequence shown here is derived from an EMBL/GenBank/DDBJ whole genome shotgun (WGS) entry which is preliminary data.</text>
</comment>
<proteinExistence type="predicted"/>
<sequence>MPPPPEAAPGPVARAPRTVGPAPAASGRPSAEPSWQECPEGGVRLVEADGDAAMGLRVEGYRLVNCGTGDYVLEGFPEVRLLDKERRPVEVSVGHGSAPITSEVPAVDAPARRVELKPGQAASMALVWRNRVTDVTVPAVEGWVLEVTPKPGAPRLVLPLTRPVDLGNTGQLGIGPWREPSREPSRP</sequence>
<evidence type="ECO:0000259" key="2">
    <source>
        <dbReference type="Pfam" id="PF14016"/>
    </source>
</evidence>
<dbReference type="Pfam" id="PF14016">
    <property type="entry name" value="DUF4232"/>
    <property type="match status" value="1"/>
</dbReference>
<dbReference type="OrthoDB" id="3827416at2"/>
<dbReference type="InterPro" id="IPR025326">
    <property type="entry name" value="DUF4232"/>
</dbReference>
<gene>
    <name evidence="3" type="ORF">Sxan_70480</name>
</gene>
<feature type="domain" description="DUF4232" evidence="2">
    <location>
        <begin position="38"/>
        <end position="178"/>
    </location>
</feature>
<reference evidence="3" key="1">
    <citation type="submission" date="2020-09" db="EMBL/GenBank/DDBJ databases">
        <title>Whole genome shotgun sequence of Streptomyces xanthophaeus NBRC 12829.</title>
        <authorList>
            <person name="Komaki H."/>
            <person name="Tamura T."/>
        </authorList>
    </citation>
    <scope>NUCLEOTIDE SEQUENCE</scope>
    <source>
        <strain evidence="3">NBRC 12829</strain>
    </source>
</reference>
<evidence type="ECO:0000313" key="3">
    <source>
        <dbReference type="EMBL" id="GHI89684.1"/>
    </source>
</evidence>
<dbReference type="RefSeq" id="WP_157853439.1">
    <property type="nucleotide sequence ID" value="NZ_BNEE01000006.1"/>
</dbReference>
<dbReference type="EMBL" id="BNEE01000006">
    <property type="protein sequence ID" value="GHI89684.1"/>
    <property type="molecule type" value="Genomic_DNA"/>
</dbReference>
<protein>
    <recommendedName>
        <fullName evidence="2">DUF4232 domain-containing protein</fullName>
    </recommendedName>
</protein>
<dbReference type="AlphaFoldDB" id="A0A919H532"/>
<dbReference type="Proteomes" id="UP000600026">
    <property type="component" value="Unassembled WGS sequence"/>
</dbReference>
<feature type="region of interest" description="Disordered" evidence="1">
    <location>
        <begin position="1"/>
        <end position="38"/>
    </location>
</feature>
<evidence type="ECO:0000313" key="4">
    <source>
        <dbReference type="Proteomes" id="UP000600026"/>
    </source>
</evidence>